<proteinExistence type="predicted"/>
<dbReference type="AlphaFoldDB" id="A0A1H0BN38"/>
<evidence type="ECO:0000313" key="2">
    <source>
        <dbReference type="Proteomes" id="UP000199370"/>
    </source>
</evidence>
<sequence length="59" mass="6442">MYVPHLSLIYSEMSIADRVSMVESIDLEALPATVRTDTLAVVDTTGEVSEWRTISTAGL</sequence>
<gene>
    <name evidence="1" type="ORF">SAMN05192554_14410</name>
</gene>
<name>A0A1H0BN38_9EURY</name>
<evidence type="ECO:0000313" key="1">
    <source>
        <dbReference type="EMBL" id="SDN46913.1"/>
    </source>
</evidence>
<dbReference type="EMBL" id="FNIA01000044">
    <property type="protein sequence ID" value="SDN46913.1"/>
    <property type="molecule type" value="Genomic_DNA"/>
</dbReference>
<accession>A0A1H0BN38</accession>
<protein>
    <submittedName>
        <fullName evidence="1">Cyclic phosphodiesterase-like protein</fullName>
    </submittedName>
</protein>
<dbReference type="Proteomes" id="UP000199370">
    <property type="component" value="Unassembled WGS sequence"/>
</dbReference>
<dbReference type="InterPro" id="IPR012386">
    <property type="entry name" value="Cyclic-nucl_3Pdiesterase"/>
</dbReference>
<dbReference type="GO" id="GO:0004112">
    <property type="term" value="F:cyclic-nucleotide phosphodiesterase activity"/>
    <property type="evidence" value="ECO:0007669"/>
    <property type="project" value="InterPro"/>
</dbReference>
<dbReference type="Pfam" id="PF07823">
    <property type="entry name" value="CPDase"/>
    <property type="match status" value="1"/>
</dbReference>
<reference evidence="1 2" key="1">
    <citation type="submission" date="2016-10" db="EMBL/GenBank/DDBJ databases">
        <authorList>
            <person name="de Groot N.N."/>
        </authorList>
    </citation>
    <scope>NUCLEOTIDE SEQUENCE [LARGE SCALE GENOMIC DNA]</scope>
    <source>
        <strain evidence="2">EB21,IBRC-M 10013,KCTC 4048</strain>
    </source>
</reference>
<keyword evidence="2" id="KW-1185">Reference proteome</keyword>
<dbReference type="Gene3D" id="3.90.1140.10">
    <property type="entry name" value="Cyclic phosphodiesterase"/>
    <property type="match status" value="1"/>
</dbReference>
<organism evidence="1 2">
    <name type="scientific">Haloarchaeobius iranensis</name>
    <dbReference type="NCBI Taxonomy" id="996166"/>
    <lineage>
        <taxon>Archaea</taxon>
        <taxon>Methanobacteriati</taxon>
        <taxon>Methanobacteriota</taxon>
        <taxon>Stenosarchaea group</taxon>
        <taxon>Halobacteria</taxon>
        <taxon>Halobacteriales</taxon>
        <taxon>Halorubellaceae</taxon>
        <taxon>Haloarchaeobius</taxon>
    </lineage>
</organism>